<reference evidence="1" key="1">
    <citation type="submission" date="2022-01" db="EMBL/GenBank/DDBJ databases">
        <title>Draft genome of Methanogenium marinum DSM 15558.</title>
        <authorList>
            <person name="Chen S.-C."/>
            <person name="You Y.-T."/>
        </authorList>
    </citation>
    <scope>NUCLEOTIDE SEQUENCE</scope>
    <source>
        <strain evidence="1">DSM 15558</strain>
    </source>
</reference>
<sequence length="677" mass="73209">MNMKTSLLALLFLSILFTPALAETDGCLAPTVYVTHISAGDSVTAETAALLNLRFTQTLQEANPGVRISSAAEIGELLREEHERMLAGTDTVTNEASIGQKINAEYVAALSIRQVGSRYVVTSSLSDADLFIVVGRASAEAVSEEGLGGAVSQAAADLGDLSALIRTHEKTHPVPPRGPSLSMAISPTSVTAEDIRDTTTITATVTTCAGDPVPGTKVYFEAKTTRGWVRGEGESEDPGWYGWQYAVTGADGTAHATYRLDAARGTGAGKDTVNIGTDGRGGKDATYRVDIPITGVILEALPAKTEIPPEGQTDVIISLFELSPDNTRRPLADRSIYLEKYRLSDGVRVIVAGKTDTKGNPVTDANGEVLLKFIAGTKEGTEQMRILFQDVGVGYSDAVDTWVEIHVKKDEYAGTINWKESGKMAYEFSFQSMHDSIAYDYSFGFTGHTTKEKNTGKELTDASYTFSDSYDLFSSGYTVYETSPTSEHYDIVPFEEEWNVNSSIHGRVAGYPTINTVLNEKFSSYEIPVTPYPIPLPATGTHSYDTTMTFFSHGTPHRGTTSGTIPAAGTLSVGSAGPMTAIRMESMPVLDSDDPDRWISDTLMRQGNGINEKMSALSDTKITGFLEQTGKNVFEQSWSTRDTGSYHDTLFSFLSSDAEMDLEQSFTRDVTLRTVKL</sequence>
<dbReference type="Proteomes" id="UP001143747">
    <property type="component" value="Unassembled WGS sequence"/>
</dbReference>
<dbReference type="SUPFAM" id="SSF49373">
    <property type="entry name" value="Invasin/intimin cell-adhesion fragments"/>
    <property type="match status" value="1"/>
</dbReference>
<accession>A0A9Q4PWC0</accession>
<dbReference type="InterPro" id="IPR013783">
    <property type="entry name" value="Ig-like_fold"/>
</dbReference>
<gene>
    <name evidence="1" type="ORF">L0665_09910</name>
</gene>
<dbReference type="AlphaFoldDB" id="A0A9Q4PWC0"/>
<keyword evidence="2" id="KW-1185">Reference proteome</keyword>
<dbReference type="EMBL" id="JAKELO010000002">
    <property type="protein sequence ID" value="MDE4908920.1"/>
    <property type="molecule type" value="Genomic_DNA"/>
</dbReference>
<name>A0A9Q4PWC0_9EURY</name>
<dbReference type="InterPro" id="IPR008964">
    <property type="entry name" value="Invasin/intimin_cell_adhesion"/>
</dbReference>
<dbReference type="Gene3D" id="2.60.40.10">
    <property type="entry name" value="Immunoglobulins"/>
    <property type="match status" value="1"/>
</dbReference>
<evidence type="ECO:0000313" key="2">
    <source>
        <dbReference type="Proteomes" id="UP001143747"/>
    </source>
</evidence>
<evidence type="ECO:0000313" key="1">
    <source>
        <dbReference type="EMBL" id="MDE4908920.1"/>
    </source>
</evidence>
<dbReference type="RefSeq" id="WP_274925532.1">
    <property type="nucleotide sequence ID" value="NZ_JAKELO010000002.1"/>
</dbReference>
<comment type="caution">
    <text evidence="1">The sequence shown here is derived from an EMBL/GenBank/DDBJ whole genome shotgun (WGS) entry which is preliminary data.</text>
</comment>
<proteinExistence type="predicted"/>
<protein>
    <submittedName>
        <fullName evidence="1">Uncharacterized protein</fullName>
    </submittedName>
</protein>
<organism evidence="1 2">
    <name type="scientific">Methanogenium marinum</name>
    <dbReference type="NCBI Taxonomy" id="348610"/>
    <lineage>
        <taxon>Archaea</taxon>
        <taxon>Methanobacteriati</taxon>
        <taxon>Methanobacteriota</taxon>
        <taxon>Stenosarchaea group</taxon>
        <taxon>Methanomicrobia</taxon>
        <taxon>Methanomicrobiales</taxon>
        <taxon>Methanomicrobiaceae</taxon>
        <taxon>Methanogenium</taxon>
    </lineage>
</organism>